<dbReference type="RefSeq" id="WP_120241837.1">
    <property type="nucleotide sequence ID" value="NZ_RAPQ01000014.1"/>
</dbReference>
<evidence type="ECO:0000313" key="3">
    <source>
        <dbReference type="Proteomes" id="UP000284531"/>
    </source>
</evidence>
<dbReference type="OrthoDB" id="9812126at2"/>
<dbReference type="PROSITE" id="PS50208">
    <property type="entry name" value="CASPASE_P20"/>
    <property type="match status" value="1"/>
</dbReference>
<dbReference type="InterPro" id="IPR001309">
    <property type="entry name" value="Pept_C14_p20"/>
</dbReference>
<comment type="caution">
    <text evidence="2">The sequence shown here is derived from an EMBL/GenBank/DDBJ whole genome shotgun (WGS) entry which is preliminary data.</text>
</comment>
<dbReference type="EMBL" id="RAPQ01000014">
    <property type="protein sequence ID" value="RKD94582.1"/>
    <property type="molecule type" value="Genomic_DNA"/>
</dbReference>
<evidence type="ECO:0000313" key="2">
    <source>
        <dbReference type="EMBL" id="RKD94582.1"/>
    </source>
</evidence>
<dbReference type="SUPFAM" id="SSF52129">
    <property type="entry name" value="Caspase-like"/>
    <property type="match status" value="1"/>
</dbReference>
<dbReference type="InterPro" id="IPR052039">
    <property type="entry name" value="Caspase-related_regulators"/>
</dbReference>
<dbReference type="GO" id="GO:0004197">
    <property type="term" value="F:cysteine-type endopeptidase activity"/>
    <property type="evidence" value="ECO:0007669"/>
    <property type="project" value="InterPro"/>
</dbReference>
<dbReference type="PANTHER" id="PTHR22576:SF37">
    <property type="entry name" value="MUCOSA-ASSOCIATED LYMPHOID TISSUE LYMPHOMA TRANSLOCATION PROTEIN 1"/>
    <property type="match status" value="1"/>
</dbReference>
<protein>
    <submittedName>
        <fullName evidence="2">Caspase domain-containing protein</fullName>
    </submittedName>
</protein>
<dbReference type="AlphaFoldDB" id="A0A419WGT2"/>
<dbReference type="Pfam" id="PF00656">
    <property type="entry name" value="Peptidase_C14"/>
    <property type="match status" value="1"/>
</dbReference>
<dbReference type="InterPro" id="IPR029030">
    <property type="entry name" value="Caspase-like_dom_sf"/>
</dbReference>
<dbReference type="InterPro" id="IPR011600">
    <property type="entry name" value="Pept_C14_caspase"/>
</dbReference>
<organism evidence="2 3">
    <name type="scientific">Marinifilum flexuosum</name>
    <dbReference type="NCBI Taxonomy" id="1117708"/>
    <lineage>
        <taxon>Bacteria</taxon>
        <taxon>Pseudomonadati</taxon>
        <taxon>Bacteroidota</taxon>
        <taxon>Bacteroidia</taxon>
        <taxon>Marinilabiliales</taxon>
        <taxon>Marinifilaceae</taxon>
    </lineage>
</organism>
<name>A0A419WGT2_9BACT</name>
<proteinExistence type="predicted"/>
<keyword evidence="3" id="KW-1185">Reference proteome</keyword>
<sequence>MEKDKRLALLIGISDYQFASKLKNPVNDAISMDNVLSKLGFETVVLKNPTYKELKLALNEFGENLNEYDSGLFYYAGHGIQVKGLNYLIPTDANPLSENQVEFDCINANQILSLMSDSINETNFIILDACRNNPFERSWNRSQTVEGLSYMSAPYGTLIAYSTAPDKTASDGEGENGLYTSVLIDEILTPNLTIIQVLQNVRNKLIRLSGGQQVPWESTSLLNDYVFNDDRYISISTFCQAILYNHERDVVLNQLKLKLWDIQKITKLGIPISKEDKEAGVIEVYYKNKVNYFETFKELEIHIYENGERDYNLFTTTRDANQVQFIYNSLCKKLGGGNYDDERRKPFFDLNNIKRIAKGKSKVISEQCFNMWYFDNVSFHLNYLVSPKRQLVFKVNIKPLKQIIEKSIAELIVNDFYDLLPYALKEYPEGEYEGKFIDHHIILEKPEFDFFDKAVVRIFTSTKESKSTSSVFLSSSKINNPSVTVLNNLVFKLTSIYGTDRAGEGYLSGIEEQDIKEDYYWTGRSWDLNIQHQIYDMDSNGEEMLYGIHLNYDKEDKGIELDIIGYERLLDYSNK</sequence>
<dbReference type="Gene3D" id="3.40.50.1460">
    <property type="match status" value="1"/>
</dbReference>
<dbReference type="Proteomes" id="UP000284531">
    <property type="component" value="Unassembled WGS sequence"/>
</dbReference>
<feature type="domain" description="Caspase family p20" evidence="1">
    <location>
        <begin position="4"/>
        <end position="134"/>
    </location>
</feature>
<gene>
    <name evidence="2" type="ORF">BXY64_4170</name>
</gene>
<evidence type="ECO:0000259" key="1">
    <source>
        <dbReference type="PROSITE" id="PS50208"/>
    </source>
</evidence>
<accession>A0A419WGT2</accession>
<dbReference type="PANTHER" id="PTHR22576">
    <property type="entry name" value="MUCOSA ASSOCIATED LYMPHOID TISSUE LYMPHOMA TRANSLOCATION PROTEIN 1/PARACASPASE"/>
    <property type="match status" value="1"/>
</dbReference>
<reference evidence="2 3" key="1">
    <citation type="submission" date="2018-09" db="EMBL/GenBank/DDBJ databases">
        <title>Genomic Encyclopedia of Archaeal and Bacterial Type Strains, Phase II (KMG-II): from individual species to whole genera.</title>
        <authorList>
            <person name="Goeker M."/>
        </authorList>
    </citation>
    <scope>NUCLEOTIDE SEQUENCE [LARGE SCALE GENOMIC DNA]</scope>
    <source>
        <strain evidence="2 3">DSM 21950</strain>
    </source>
</reference>
<dbReference type="GO" id="GO:0006508">
    <property type="term" value="P:proteolysis"/>
    <property type="evidence" value="ECO:0007669"/>
    <property type="project" value="InterPro"/>
</dbReference>